<protein>
    <submittedName>
        <fullName evidence="1">Uncharacterized protein</fullName>
    </submittedName>
</protein>
<name>A0A8X8C643_POPTO</name>
<dbReference type="Proteomes" id="UP000886885">
    <property type="component" value="Chromosome 17A"/>
</dbReference>
<evidence type="ECO:0000313" key="2">
    <source>
        <dbReference type="Proteomes" id="UP000886885"/>
    </source>
</evidence>
<reference evidence="1" key="1">
    <citation type="journal article" date="2020" name="bioRxiv">
        <title>Hybrid origin of Populus tomentosa Carr. identified through genome sequencing and phylogenomic analysis.</title>
        <authorList>
            <person name="An X."/>
            <person name="Gao K."/>
            <person name="Chen Z."/>
            <person name="Li J."/>
            <person name="Yang X."/>
            <person name="Yang X."/>
            <person name="Zhou J."/>
            <person name="Guo T."/>
            <person name="Zhao T."/>
            <person name="Huang S."/>
            <person name="Miao D."/>
            <person name="Khan W.U."/>
            <person name="Rao P."/>
            <person name="Ye M."/>
            <person name="Lei B."/>
            <person name="Liao W."/>
            <person name="Wang J."/>
            <person name="Ji L."/>
            <person name="Li Y."/>
            <person name="Guo B."/>
            <person name="Mustafa N.S."/>
            <person name="Li S."/>
            <person name="Yun Q."/>
            <person name="Keller S.R."/>
            <person name="Mao J."/>
            <person name="Zhang R."/>
            <person name="Strauss S.H."/>
        </authorList>
    </citation>
    <scope>NUCLEOTIDE SEQUENCE</scope>
    <source>
        <strain evidence="1">GM15</strain>
        <tissue evidence="1">Leaf</tissue>
    </source>
</reference>
<accession>A0A8X8C643</accession>
<dbReference type="PANTHER" id="PTHR34204:SF2">
    <property type="entry name" value="RNA-BINDING ASCH DOMAIN PROTEIN"/>
    <property type="match status" value="1"/>
</dbReference>
<dbReference type="OrthoDB" id="817366at2759"/>
<evidence type="ECO:0000313" key="1">
    <source>
        <dbReference type="EMBL" id="KAG6742445.1"/>
    </source>
</evidence>
<dbReference type="AlphaFoldDB" id="A0A8X8C643"/>
<comment type="caution">
    <text evidence="1">The sequence shown here is derived from an EMBL/GenBank/DDBJ whole genome shotgun (WGS) entry which is preliminary data.</text>
</comment>
<keyword evidence="2" id="KW-1185">Reference proteome</keyword>
<organism evidence="1 2">
    <name type="scientific">Populus tomentosa</name>
    <name type="common">Chinese white poplar</name>
    <dbReference type="NCBI Taxonomy" id="118781"/>
    <lineage>
        <taxon>Eukaryota</taxon>
        <taxon>Viridiplantae</taxon>
        <taxon>Streptophyta</taxon>
        <taxon>Embryophyta</taxon>
        <taxon>Tracheophyta</taxon>
        <taxon>Spermatophyta</taxon>
        <taxon>Magnoliopsida</taxon>
        <taxon>eudicotyledons</taxon>
        <taxon>Gunneridae</taxon>
        <taxon>Pentapetalae</taxon>
        <taxon>rosids</taxon>
        <taxon>fabids</taxon>
        <taxon>Malpighiales</taxon>
        <taxon>Salicaceae</taxon>
        <taxon>Saliceae</taxon>
        <taxon>Populus</taxon>
    </lineage>
</organism>
<sequence>MSRASHVTEKASLCDRENGERLRDSIGDLLKFTLESHVNQTLEFILGLSKGFCIDLLEEDPNDMSCHVTVQQRVMKNHSFDGVAQYPLYKRLALYHSVKCGALWRTHVKMMFCDEDSNLKYASFFKMLQAESLEKVVPGVKTVEEGIELWRCSKSTGYCRLAMYVINRLIAASCWQNIHAVPQHGAVFGIRVVDGYGAAC</sequence>
<proteinExistence type="predicted"/>
<dbReference type="EMBL" id="JAAWWB010000033">
    <property type="protein sequence ID" value="KAG6742445.1"/>
    <property type="molecule type" value="Genomic_DNA"/>
</dbReference>
<dbReference type="PANTHER" id="PTHR34204">
    <property type="entry name" value="RNA-BINDING ASCH DOMAIN PROTEIN"/>
    <property type="match status" value="1"/>
</dbReference>
<gene>
    <name evidence="1" type="ORF">POTOM_053316</name>
</gene>